<dbReference type="InterPro" id="IPR022105">
    <property type="entry name" value="DUF3645"/>
</dbReference>
<dbReference type="InterPro" id="IPR022099">
    <property type="entry name" value="DUF3638"/>
</dbReference>
<evidence type="ECO:0000256" key="6">
    <source>
        <dbReference type="ARBA" id="ARBA00022807"/>
    </source>
</evidence>
<evidence type="ECO:0000256" key="2">
    <source>
        <dbReference type="ARBA" id="ARBA00012759"/>
    </source>
</evidence>
<reference evidence="11" key="1">
    <citation type="journal article" date="2012" name="Science">
        <title>The Paleozoic origin of enzymatic lignin decomposition reconstructed from 31 fungal genomes.</title>
        <authorList>
            <person name="Floudas D."/>
            <person name="Binder M."/>
            <person name="Riley R."/>
            <person name="Barry K."/>
            <person name="Blanchette R.A."/>
            <person name="Henrissat B."/>
            <person name="Martinez A.T."/>
            <person name="Otillar R."/>
            <person name="Spatafora J.W."/>
            <person name="Yadav J.S."/>
            <person name="Aerts A."/>
            <person name="Benoit I."/>
            <person name="Boyd A."/>
            <person name="Carlson A."/>
            <person name="Copeland A."/>
            <person name="Coutinho P.M."/>
            <person name="de Vries R.P."/>
            <person name="Ferreira P."/>
            <person name="Findley K."/>
            <person name="Foster B."/>
            <person name="Gaskell J."/>
            <person name="Glotzer D."/>
            <person name="Gorecki P."/>
            <person name="Heitman J."/>
            <person name="Hesse C."/>
            <person name="Hori C."/>
            <person name="Igarashi K."/>
            <person name="Jurgens J.A."/>
            <person name="Kallen N."/>
            <person name="Kersten P."/>
            <person name="Kohler A."/>
            <person name="Kuees U."/>
            <person name="Kumar T.K.A."/>
            <person name="Kuo A."/>
            <person name="LaButti K."/>
            <person name="Larrondo L.F."/>
            <person name="Lindquist E."/>
            <person name="Ling A."/>
            <person name="Lombard V."/>
            <person name="Lucas S."/>
            <person name="Lundell T."/>
            <person name="Martin R."/>
            <person name="McLaughlin D.J."/>
            <person name="Morgenstern I."/>
            <person name="Morin E."/>
            <person name="Murat C."/>
            <person name="Nagy L.G."/>
            <person name="Nolan M."/>
            <person name="Ohm R.A."/>
            <person name="Patyshakuliyeva A."/>
            <person name="Rokas A."/>
            <person name="Ruiz-Duenas F.J."/>
            <person name="Sabat G."/>
            <person name="Salamov A."/>
            <person name="Samejima M."/>
            <person name="Schmutz J."/>
            <person name="Slot J.C."/>
            <person name="St John F."/>
            <person name="Stenlid J."/>
            <person name="Sun H."/>
            <person name="Sun S."/>
            <person name="Syed K."/>
            <person name="Tsang A."/>
            <person name="Wiebenga A."/>
            <person name="Young D."/>
            <person name="Pisabarro A."/>
            <person name="Eastwood D.C."/>
            <person name="Martin F."/>
            <person name="Cullen D."/>
            <person name="Grigoriev I.V."/>
            <person name="Hibbett D.S."/>
        </authorList>
    </citation>
    <scope>NUCLEOTIDE SEQUENCE [LARGE SCALE GENOMIC DNA]</scope>
    <source>
        <strain evidence="11">FP-91666</strain>
    </source>
</reference>
<dbReference type="Proteomes" id="UP000053927">
    <property type="component" value="Unassembled WGS sequence"/>
</dbReference>
<keyword evidence="6" id="KW-0788">Thiol protease</keyword>
<dbReference type="PANTHER" id="PTHR13367">
    <property type="entry name" value="UBIQUITIN THIOESTERASE"/>
    <property type="match status" value="1"/>
</dbReference>
<accession>R7RVS5</accession>
<gene>
    <name evidence="10" type="ORF">STEHIDRAFT_116720</name>
</gene>
<dbReference type="eggNOG" id="ENOG502QUFK">
    <property type="taxonomic scope" value="Eukaryota"/>
</dbReference>
<keyword evidence="3" id="KW-0645">Protease</keyword>
<dbReference type="PANTHER" id="PTHR13367:SF33">
    <property type="entry name" value="P-LOOP CONTAINING NUCLEOSIDE TRIPHOSPHATE HYDROLASE PROTEIN"/>
    <property type="match status" value="1"/>
</dbReference>
<evidence type="ECO:0000256" key="3">
    <source>
        <dbReference type="ARBA" id="ARBA00022670"/>
    </source>
</evidence>
<dbReference type="EC" id="3.4.19.12" evidence="2"/>
<dbReference type="Pfam" id="PF20255">
    <property type="entry name" value="DUF6606"/>
    <property type="match status" value="1"/>
</dbReference>
<evidence type="ECO:0000256" key="5">
    <source>
        <dbReference type="ARBA" id="ARBA00022801"/>
    </source>
</evidence>
<sequence length="3032" mass="344862">MFTPSRDDLLYILNHVFLPPKLPQEDEGDDARDIHNIALASLVHEAAVDFLSLVSAEYTERWSAIIKMLELFKRYTEALNQDDVTADMMGMVQGDTLVMHIRAQNAGLIIRKLEDVARFEVFEVSPPPEAVMKTTGKLIRSYPGPAVDVPLDVATEPLFLKNLASFLVQMDVDQLDSLPTTKKAGSFVTEERSTAHPRYISELLMGILLGLGEEAEVSRITKRIADDVLWQNAFKPWRRSPLWLVIRVALQTSVPVANLYKEFMISLQTKLLWLFYRDGLTTALLFSARAKVAYRVHKLGSSAPDTLLQGVENVVDALEELMRARWRTEQGKHNNLLSSPIPWPRFSADTNISLLNSRRYLTDVLSRNGAQDGIPFVFHPTEAPRLHDIPGGQSFTPSALQEAIANDCVLALLDFEQLVQTKLDAWSLSSHDPVATCETLSSCLAIYAYHAAGLYHSKPEDLSIMFLTIMDLWVAIDKQSLENIPLLAEYSPEIPADALNPILLRQAALIERAGHIERYLRARHRNAKGFMSIFSDQMSEDAFPVRFFDQSSLHQNLKASIVNDATLAREAKNRDLEIANEVARDNLQRAREMTHSHTGKKKQPMDCLRCELETVMRISVHEWPLPENEPDAKRVVFELSCPTVFAIWRHWTYAIIRDFGRVHVPQSAAVVYLTLQQYSALQKHQAPIPPSNSAFRLTLASETKSFLQAHYKTCTLPADESKVCVKNGLRFRLYDMTGKEWACAPFTDFDVSCFCTLLLPYTGPYRTLQYAVAGTDHTANQIISSQDDCPIDLNIHEYISFLGLRSGPLLQWLNIVREIRTQNLSFHRMEVHILLMQAACQLGPLSEDACERSWHAELAVPAFGSLLVQEIRHLMEHAKVGWSEIHTIRTAGFWLPIEMTLSVEQSRSMTLQWLHELGSRLHSTVDDHEVQELRIRLCEISMTCRATFDVDPQRDFLHILSSPEDISAILICSVELNMHLTYGFDQSSPELGRMLRLDHRLAHSLEPFITRLIRNDSRGLDMTLKSIWSAYRPGLGQWHQLLYPNSRWFGLRTISSDSHSFPDVKFNLITGVFLMNGRPLGRLPKEITSHPDYIRLFGSRVLDIIPTSTAGMQFSTRHYTHGYQIFFSIHTPTGVLKIHAQSITGDIFAILPHSIFYGDFPTLLVSEYVHWLHLSTGVVEFRPLASIWDSTSAIWRLEFSQCRSTMILTTGSLRAYLVDANTQTFSTIAEIFSRLENSKFINITFRPDHDHQESGIVVDLPRLRLSFALSSDGDFESLNLPGMIVDSNQSLGTLIGLRNQLILREKDPYAALLPRSRRVLIPHGDIKTSLTPNGNHVSVEIDTCTTFERRVRWYEYRIDSEIGCLVGNVELTSRLYKVYLHAHPLPDPLTGQTGTECALNELKSAACLSFQQLRRLDIDLLLKIRSLTPSRSFYPTGMRVMQSVHWSSDIPFLSQHTSFRSTSQGILDFARSLHSLFPEYSAGAGWFESGNTYAITQESVFLEQRASRRALLKEFSLNEIDDVQYVSRDYPSPSEDFIAAVTAARQIQLYSEGSYQDAEYSGILPFFERCHAMSGSGRPISLTYTAVWINPALESLWIGLYNSLRNSTSVQSIKCHLLFSLSAMAFSSEDNRKLIPALLAFASAPIFRRIHPPYHEKYNLKRGFEPTHDQLRTLILSKFNTFEHSPAKNVEVQSGIKKKKVIRRAQQEYYDNQRRLRADMAIEDLLEQWHVPNLHLRSLLKTQNGFPHLKQCSFSVISLREFIMDIPLKVYSSVYKSTLSRIWSLSPAEHPGNTDETTSVKTLGSEFIDNERQPIFRLYGERLESSRQALRNLQHPVRRINGINEPLKKFFHYIHDECFNTVRELSKEIVLRLSPTSTTERILCTAGFWPRLHPGIILRCLATTSECTLDPKWSELLSYLARSVIYYQHSCRLLALAQEPNPEGLSMELENCCFVQEDNVNSDPDWLLIQLDGSFVARPVQMRISREMISPSSKSSTVLQFNMGEGKSSVIVPLAATTLADSKKLVRVVVLKSLAGQMFQTMVGRMSGLANRRIFYLPFSRRTPLSERNATLIRDLLQQCACTQGVLVVQPEHILSFRLMCMDQILNRSWSSPGLIQILQDTQTWLKAHSRDMLDESDELLHVRYQLIYTSGQQQPLDDSPDRWITIAQVFERVRRCSKALHSRFPNEVQLSSTVEGSFPSTRITGRSAFEACATCIANDALDGLLDNIILPGMSTNPSIRSAAFRFLTIFDLSETEWTVIQQQFGGSVSWKGLLLLRGLLAHGILEHILRLRWRVDYGPDYSRSIMAVPYKAKDVPSQRAEFGHPDVALGLTCLSYYHGGLSQEQLSESIELLLALDNPAAEYAKWVRQRGYNRTPVEFRHHKAVNSQDMRRFRDSIVPLFERNQATINFFLNKVVFPKQGKEYSHKLGVSAWDLAEEKVHVTTGFSGTSDSSYLLPTSITQRDPVEQVGTNAQVLSYVLRHENEHYICISDENRQPLAASAFLEVLVYRQSTPTEDMLELRNEQLIRQWLTLRPDIAAGVFFDDSDQLAVLSQDGTVESLLSSPFSQQLHLCLVYLDDAHTRGTDLKLPSHFRAATTLGPKVTKDRLVQGCMRMRKLGHGQSVMFCAPPEVDRRIREVSGLHQSQPVKIIDVLRWAILETCEDILHHMPHWARQGMDHYDRKRAESMYLTQEGDLNHLRSSWAQPEARALEELYGQDATTSTKHHDISDFPALSERLQLLSVVPARTNHADEEREHEREVEMVQEIEREQLVERPGGLQPATHFLIDDVRLLVQTGTMPTNSQAFLPIMSTVRSTTTSVTMGAWSPQLWATQDFIVTTRESRQQTPMLSEYQRPLNWILSFGHGAKGKGRRGKKPTIEFVALSPYEANLLIPLIRSTKFTRLHLYEPRVMESMSPIDNLSFYYVCASSLRGQEWQPPSQNVRHQLALWSGLQPGPSAGPGRVLMPMNDDRFVRKENRVGEMRKLCLFEESPVPLLKELFALRRKGMSFLPTHMGRILHGRVLSEEDFSDL</sequence>
<feature type="domain" description="DUF3638" evidence="7">
    <location>
        <begin position="1960"/>
        <end position="2181"/>
    </location>
</feature>
<dbReference type="GeneID" id="18795969"/>
<dbReference type="GO" id="GO:0006508">
    <property type="term" value="P:proteolysis"/>
    <property type="evidence" value="ECO:0007669"/>
    <property type="project" value="UniProtKB-KW"/>
</dbReference>
<keyword evidence="5" id="KW-0378">Hydrolase</keyword>
<evidence type="ECO:0000256" key="1">
    <source>
        <dbReference type="ARBA" id="ARBA00000707"/>
    </source>
</evidence>
<feature type="domain" description="DUF3645" evidence="8">
    <location>
        <begin position="2301"/>
        <end position="2333"/>
    </location>
</feature>
<dbReference type="OrthoDB" id="3182339at2759"/>
<dbReference type="InterPro" id="IPR051346">
    <property type="entry name" value="OTU_Deubiquitinase"/>
</dbReference>
<evidence type="ECO:0000259" key="7">
    <source>
        <dbReference type="Pfam" id="PF12340"/>
    </source>
</evidence>
<proteinExistence type="predicted"/>
<evidence type="ECO:0000259" key="9">
    <source>
        <dbReference type="Pfam" id="PF20255"/>
    </source>
</evidence>
<evidence type="ECO:0000313" key="11">
    <source>
        <dbReference type="Proteomes" id="UP000053927"/>
    </source>
</evidence>
<dbReference type="KEGG" id="shs:STEHIDRAFT_116720"/>
<feature type="domain" description="DUF6606" evidence="9">
    <location>
        <begin position="12"/>
        <end position="272"/>
    </location>
</feature>
<comment type="catalytic activity">
    <reaction evidence="1">
        <text>Thiol-dependent hydrolysis of ester, thioester, amide, peptide and isopeptide bonds formed by the C-terminal Gly of ubiquitin (a 76-residue protein attached to proteins as an intracellular targeting signal).</text>
        <dbReference type="EC" id="3.4.19.12"/>
    </reaction>
</comment>
<evidence type="ECO:0000256" key="4">
    <source>
        <dbReference type="ARBA" id="ARBA00022786"/>
    </source>
</evidence>
<protein>
    <recommendedName>
        <fullName evidence="2">ubiquitinyl hydrolase 1</fullName>
        <ecNumber evidence="2">3.4.19.12</ecNumber>
    </recommendedName>
</protein>
<dbReference type="Pfam" id="PF12359">
    <property type="entry name" value="DUF3645"/>
    <property type="match status" value="1"/>
</dbReference>
<keyword evidence="11" id="KW-1185">Reference proteome</keyword>
<evidence type="ECO:0000259" key="8">
    <source>
        <dbReference type="Pfam" id="PF12359"/>
    </source>
</evidence>
<dbReference type="GO" id="GO:0004843">
    <property type="term" value="F:cysteine-type deubiquitinase activity"/>
    <property type="evidence" value="ECO:0007669"/>
    <property type="project" value="UniProtKB-EC"/>
</dbReference>
<dbReference type="InterPro" id="IPR046541">
    <property type="entry name" value="DUF6606"/>
</dbReference>
<dbReference type="EMBL" id="JH687407">
    <property type="protein sequence ID" value="EIM79254.1"/>
    <property type="molecule type" value="Genomic_DNA"/>
</dbReference>
<keyword evidence="4" id="KW-0833">Ubl conjugation pathway</keyword>
<name>R7RVS5_STEHR</name>
<dbReference type="RefSeq" id="XP_007311701.1">
    <property type="nucleotide sequence ID" value="XM_007311639.1"/>
</dbReference>
<dbReference type="Pfam" id="PF12340">
    <property type="entry name" value="DUF3638"/>
    <property type="match status" value="1"/>
</dbReference>
<evidence type="ECO:0000313" key="10">
    <source>
        <dbReference type="EMBL" id="EIM79254.1"/>
    </source>
</evidence>
<organism evidence="10 11">
    <name type="scientific">Stereum hirsutum (strain FP-91666)</name>
    <name type="common">White-rot fungus</name>
    <dbReference type="NCBI Taxonomy" id="721885"/>
    <lineage>
        <taxon>Eukaryota</taxon>
        <taxon>Fungi</taxon>
        <taxon>Dikarya</taxon>
        <taxon>Basidiomycota</taxon>
        <taxon>Agaricomycotina</taxon>
        <taxon>Agaricomycetes</taxon>
        <taxon>Russulales</taxon>
        <taxon>Stereaceae</taxon>
        <taxon>Stereum</taxon>
    </lineage>
</organism>